<reference evidence="18" key="1">
    <citation type="submission" date="2016-09" db="EMBL/GenBank/DDBJ databases">
        <authorList>
            <person name="Strepis N."/>
        </authorList>
    </citation>
    <scope>NUCLEOTIDE SEQUENCE [LARGE SCALE GENOMIC DNA]</scope>
</reference>
<dbReference type="InterPro" id="IPR022765">
    <property type="entry name" value="Dna2/Cas4_DUF83"/>
</dbReference>
<dbReference type="EMBL" id="FQTT01000015">
    <property type="protein sequence ID" value="SHE26550.1"/>
    <property type="molecule type" value="Genomic_DNA"/>
</dbReference>
<dbReference type="AlphaFoldDB" id="A0A1M4S339"/>
<comment type="subunit">
    <text evidence="13 14">Homodimer, forms a heterotetramer with a Cas2 homodimer.</text>
</comment>
<feature type="region of interest" description="Disordered" evidence="15">
    <location>
        <begin position="34"/>
        <end position="61"/>
    </location>
</feature>
<keyword evidence="4 14" id="KW-0378">Hydrolase</keyword>
<gene>
    <name evidence="14" type="primary">cas1</name>
    <name evidence="17" type="ORF">ACGLYG10_2801</name>
</gene>
<dbReference type="Pfam" id="PF01930">
    <property type="entry name" value="Cas_Cas4"/>
    <property type="match status" value="1"/>
</dbReference>
<keyword evidence="6 14" id="KW-0460">Magnesium</keyword>
<sequence length="538" mass="59517">MNRAESQEAIPISLVIHTVYCPRRTWLESVGEKTDTAQMQAGTDAHRRADQAGESRAKEHRAVSVRSDRLGLTGRCDVLEGDPGAPLTIVEYKATPVRRRPEVTAANRIQLALQVLCLEEMGEQVAETQIYFTNHRRRVEVHLNEEDFAEAERAVEQTRHIISSPTAPPPVEDDSRCRWCSHVSVCLPSEHRYEAARRRIVATLPDAQVLHLATPGARASLRSGRVEVIKAGDTLMTIPLERVFGIVVHGNVDVSSALLREMCWRDRCVVWCSWSGRVIGWSQGADSPNGLQRVQQHVASARGRLDIAQQMVAAKIANQATLLRRNGDAPRAVDRMRVLQRDALVASSLNDLMGTEGEAAGLYFDSFDTMLEGKTAAFAANRWGGRHRRPAPDPVNAALDYAYALLLGECIRGLVACGLDPHAGFLHSSSRNKPALALDLMEEFRAPVADSVVVRAFRNGEVGSGDFTEIMGACRLSDHGRKQLISGFERRIETSFKHPVFGYDVTWRRAIEVQARLVLGTIDGTQRSYNLTPDRSLG</sequence>
<dbReference type="STRING" id="1892869.ACGLYG10_2801"/>
<keyword evidence="7" id="KW-0408">Iron</keyword>
<evidence type="ECO:0000256" key="9">
    <source>
        <dbReference type="ARBA" id="ARBA00023118"/>
    </source>
</evidence>
<evidence type="ECO:0000259" key="16">
    <source>
        <dbReference type="Pfam" id="PF01930"/>
    </source>
</evidence>
<dbReference type="Pfam" id="PF01867">
    <property type="entry name" value="Cas_Cas1"/>
    <property type="match status" value="1"/>
</dbReference>
<evidence type="ECO:0000256" key="6">
    <source>
        <dbReference type="ARBA" id="ARBA00022842"/>
    </source>
</evidence>
<evidence type="ECO:0000256" key="10">
    <source>
        <dbReference type="ARBA" id="ARBA00023125"/>
    </source>
</evidence>
<evidence type="ECO:0000256" key="8">
    <source>
        <dbReference type="ARBA" id="ARBA00023014"/>
    </source>
</evidence>
<proteinExistence type="inferred from homology"/>
<feature type="domain" description="DUF83" evidence="16">
    <location>
        <begin position="13"/>
        <end position="187"/>
    </location>
</feature>
<protein>
    <recommendedName>
        <fullName evidence="14">CRISPR-associated endonuclease Cas1</fullName>
        <ecNumber evidence="14">3.1.-.-</ecNumber>
    </recommendedName>
</protein>
<evidence type="ECO:0000256" key="15">
    <source>
        <dbReference type="SAM" id="MobiDB-lite"/>
    </source>
</evidence>
<evidence type="ECO:0000256" key="13">
    <source>
        <dbReference type="ARBA" id="ARBA00038592"/>
    </source>
</evidence>
<dbReference type="GO" id="GO:0004527">
    <property type="term" value="F:exonuclease activity"/>
    <property type="evidence" value="ECO:0007669"/>
    <property type="project" value="UniProtKB-KW"/>
</dbReference>
<dbReference type="GO" id="GO:0051607">
    <property type="term" value="P:defense response to virus"/>
    <property type="evidence" value="ECO:0007669"/>
    <property type="project" value="UniProtKB-UniRule"/>
</dbReference>
<comment type="function">
    <text evidence="14">CRISPR (clustered regularly interspaced short palindromic repeat), is an adaptive immune system that provides protection against mobile genetic elements (viruses, transposable elements and conjugative plasmids). CRISPR clusters contain spacers, sequences complementary to antecedent mobile elements, and target invading nucleic acids. CRISPR clusters are transcribed and processed into CRISPR RNA (crRNA). Acts as a dsDNA endonuclease. Involved in the integration of spacer DNA into the CRISPR cassette.</text>
</comment>
<evidence type="ECO:0000256" key="7">
    <source>
        <dbReference type="ARBA" id="ARBA00023004"/>
    </source>
</evidence>
<evidence type="ECO:0000256" key="12">
    <source>
        <dbReference type="ARBA" id="ARBA00033996"/>
    </source>
</evidence>
<dbReference type="GO" id="GO:0051536">
    <property type="term" value="F:iron-sulfur cluster binding"/>
    <property type="evidence" value="ECO:0007669"/>
    <property type="project" value="UniProtKB-KW"/>
</dbReference>
<dbReference type="OrthoDB" id="1550386at2"/>
<keyword evidence="18" id="KW-1185">Reference proteome</keyword>
<accession>A0A1M4S339</accession>
<dbReference type="InterPro" id="IPR011604">
    <property type="entry name" value="PDDEXK-like_dom_sf"/>
</dbReference>
<feature type="binding site" evidence="14">
    <location>
        <position position="356"/>
    </location>
    <ligand>
        <name>Mn(2+)</name>
        <dbReference type="ChEBI" id="CHEBI:29035"/>
    </ligand>
</feature>
<evidence type="ECO:0000313" key="17">
    <source>
        <dbReference type="EMBL" id="SHE26550.1"/>
    </source>
</evidence>
<feature type="compositionally biased region" description="Basic and acidic residues" evidence="15">
    <location>
        <begin position="44"/>
        <end position="61"/>
    </location>
</feature>
<feature type="binding site" evidence="14">
    <location>
        <position position="442"/>
    </location>
    <ligand>
        <name>Mn(2+)</name>
        <dbReference type="ChEBI" id="CHEBI:29035"/>
    </ligand>
</feature>
<dbReference type="NCBIfam" id="TIGR00372">
    <property type="entry name" value="cas4"/>
    <property type="match status" value="1"/>
</dbReference>
<keyword evidence="10 14" id="KW-0238">DNA-binding</keyword>
<dbReference type="InterPro" id="IPR042206">
    <property type="entry name" value="CRISPR-assoc_Cas1_C"/>
</dbReference>
<evidence type="ECO:0000256" key="11">
    <source>
        <dbReference type="ARBA" id="ARBA00023211"/>
    </source>
</evidence>
<keyword evidence="1 14" id="KW-0540">Nuclease</keyword>
<dbReference type="RefSeq" id="WP_073333301.1">
    <property type="nucleotide sequence ID" value="NZ_FQTT01000015.1"/>
</dbReference>
<dbReference type="NCBIfam" id="TIGR00287">
    <property type="entry name" value="cas1"/>
    <property type="match status" value="1"/>
</dbReference>
<dbReference type="PANTHER" id="PTHR34353">
    <property type="entry name" value="CRISPR-ASSOCIATED ENDONUCLEASE CAS1 1"/>
    <property type="match status" value="1"/>
</dbReference>
<dbReference type="GO" id="GO:0004519">
    <property type="term" value="F:endonuclease activity"/>
    <property type="evidence" value="ECO:0007669"/>
    <property type="project" value="UniProtKB-UniRule"/>
</dbReference>
<organism evidence="17 18">
    <name type="scientific">Actinomyces glycerinitolerans</name>
    <dbReference type="NCBI Taxonomy" id="1892869"/>
    <lineage>
        <taxon>Bacteria</taxon>
        <taxon>Bacillati</taxon>
        <taxon>Actinomycetota</taxon>
        <taxon>Actinomycetes</taxon>
        <taxon>Actinomycetales</taxon>
        <taxon>Actinomycetaceae</taxon>
        <taxon>Actinomyces</taxon>
    </lineage>
</organism>
<dbReference type="GO" id="GO:0046872">
    <property type="term" value="F:metal ion binding"/>
    <property type="evidence" value="ECO:0007669"/>
    <property type="project" value="UniProtKB-UniRule"/>
</dbReference>
<dbReference type="HAMAP" id="MF_01470">
    <property type="entry name" value="Cas1"/>
    <property type="match status" value="1"/>
</dbReference>
<dbReference type="InterPro" id="IPR050646">
    <property type="entry name" value="Cas1"/>
</dbReference>
<dbReference type="Proteomes" id="UP000184291">
    <property type="component" value="Unassembled WGS sequence"/>
</dbReference>
<keyword evidence="9 14" id="KW-0051">Antiviral defense</keyword>
<dbReference type="InterPro" id="IPR013343">
    <property type="entry name" value="CRISPR-assoc_prot_Cas4"/>
</dbReference>
<keyword evidence="11 14" id="KW-0464">Manganese</keyword>
<feature type="binding site" evidence="14">
    <location>
        <position position="427"/>
    </location>
    <ligand>
        <name>Mn(2+)</name>
        <dbReference type="ChEBI" id="CHEBI:29035"/>
    </ligand>
</feature>
<comment type="similarity">
    <text evidence="14">Belongs to the CRISPR-associated endonuclease Cas1 family.</text>
</comment>
<comment type="catalytic activity">
    <reaction evidence="12">
        <text>exonucleolytic cleavage in the 5'- to 3'-direction to yield nucleoside 3'-phosphates.</text>
        <dbReference type="EC" id="3.1.12.1"/>
    </reaction>
</comment>
<dbReference type="InterPro" id="IPR042211">
    <property type="entry name" value="CRISPR-assoc_Cas1_N"/>
</dbReference>
<dbReference type="EC" id="3.1.-.-" evidence="14"/>
<dbReference type="Gene3D" id="1.20.120.920">
    <property type="entry name" value="CRISPR-associated endonuclease Cas1, C-terminal domain"/>
    <property type="match status" value="1"/>
</dbReference>
<dbReference type="Gene3D" id="3.100.10.20">
    <property type="entry name" value="CRISPR-associated endonuclease Cas1, N-terminal domain"/>
    <property type="match status" value="1"/>
</dbReference>
<evidence type="ECO:0000256" key="2">
    <source>
        <dbReference type="ARBA" id="ARBA00022723"/>
    </source>
</evidence>
<evidence type="ECO:0000256" key="1">
    <source>
        <dbReference type="ARBA" id="ARBA00022722"/>
    </source>
</evidence>
<keyword evidence="5" id="KW-0269">Exonuclease</keyword>
<keyword evidence="8" id="KW-0411">Iron-sulfur</keyword>
<dbReference type="GO" id="GO:0003677">
    <property type="term" value="F:DNA binding"/>
    <property type="evidence" value="ECO:0007669"/>
    <property type="project" value="UniProtKB-KW"/>
</dbReference>
<dbReference type="Gene3D" id="3.90.320.10">
    <property type="match status" value="1"/>
</dbReference>
<keyword evidence="3 14" id="KW-0255">Endonuclease</keyword>
<evidence type="ECO:0000256" key="5">
    <source>
        <dbReference type="ARBA" id="ARBA00022839"/>
    </source>
</evidence>
<evidence type="ECO:0000313" key="18">
    <source>
        <dbReference type="Proteomes" id="UP000184291"/>
    </source>
</evidence>
<evidence type="ECO:0000256" key="14">
    <source>
        <dbReference type="HAMAP-Rule" id="MF_01470"/>
    </source>
</evidence>
<keyword evidence="2 14" id="KW-0479">Metal-binding</keyword>
<dbReference type="PANTHER" id="PTHR34353:SF2">
    <property type="entry name" value="CRISPR-ASSOCIATED ENDONUCLEASE CAS1 1"/>
    <property type="match status" value="1"/>
</dbReference>
<dbReference type="InterPro" id="IPR002729">
    <property type="entry name" value="CRISPR-assoc_Cas1"/>
</dbReference>
<evidence type="ECO:0000256" key="4">
    <source>
        <dbReference type="ARBA" id="ARBA00022801"/>
    </source>
</evidence>
<dbReference type="CDD" id="cd09634">
    <property type="entry name" value="Cas1_I-II-III"/>
    <property type="match status" value="1"/>
</dbReference>
<name>A0A1M4S339_9ACTO</name>
<dbReference type="GO" id="GO:0043571">
    <property type="term" value="P:maintenance of CRISPR repeat elements"/>
    <property type="evidence" value="ECO:0007669"/>
    <property type="project" value="UniProtKB-UniRule"/>
</dbReference>
<comment type="cofactor">
    <cofactor evidence="14">
        <name>Mg(2+)</name>
        <dbReference type="ChEBI" id="CHEBI:18420"/>
    </cofactor>
    <cofactor evidence="14">
        <name>Mn(2+)</name>
        <dbReference type="ChEBI" id="CHEBI:29035"/>
    </cofactor>
</comment>
<evidence type="ECO:0000256" key="3">
    <source>
        <dbReference type="ARBA" id="ARBA00022759"/>
    </source>
</evidence>